<evidence type="ECO:0000256" key="1">
    <source>
        <dbReference type="ARBA" id="ARBA00006594"/>
    </source>
</evidence>
<dbReference type="InterPro" id="IPR002941">
    <property type="entry name" value="DNA_methylase_N4/N6"/>
</dbReference>
<comment type="similarity">
    <text evidence="1">Belongs to the N(4)/N(6)-methyltransferase family.</text>
</comment>
<sequence>MKNLQAAKPKKSIKAGQIWQLGDHRLACGSSLDAELVNRLIDNLKINAIISDPPYGVSVVEAKEGFSQLKVNKKILNDNISSEKDYCTFSKEWLCLVTPHLTKKNSIYIFNSDKMLFALKQALDELGIYFSQLIIWVKNHAVIGRKDYLPQHELILFGWFGTHLFRRSKDKSVLFYPKPNKSNMHPTTKPIELISRIILNSTNIGEIVFDGFGGSGTCLIAAELTKRCCLMVEYDLEYCEIIMKRWTHLTKQEPKLIYEKY</sequence>
<reference evidence="6 7" key="1">
    <citation type="journal article" date="2015" name="Nature">
        <title>rRNA introns, odd ribosomes, and small enigmatic genomes across a large radiation of phyla.</title>
        <authorList>
            <person name="Brown C.T."/>
            <person name="Hug L.A."/>
            <person name="Thomas B.C."/>
            <person name="Sharon I."/>
            <person name="Castelle C.J."/>
            <person name="Singh A."/>
            <person name="Wilkins M.J."/>
            <person name="Williams K.H."/>
            <person name="Banfield J.F."/>
        </authorList>
    </citation>
    <scope>NUCLEOTIDE SEQUENCE [LARGE SCALE GENOMIC DNA]</scope>
</reference>
<keyword evidence="3" id="KW-0808">Transferase</keyword>
<gene>
    <name evidence="6" type="ORF">UT64_C0014G0011</name>
</gene>
<name>A0A0G0PYY5_9BACT</name>
<dbReference type="InterPro" id="IPR002052">
    <property type="entry name" value="DNA_methylase_N6_adenine_CS"/>
</dbReference>
<dbReference type="PRINTS" id="PR00506">
    <property type="entry name" value="D21N6MTFRASE"/>
</dbReference>
<keyword evidence="2 6" id="KW-0489">Methyltransferase</keyword>
<feature type="domain" description="DNA methylase N-4/N-6" evidence="5">
    <location>
        <begin position="178"/>
        <end position="244"/>
    </location>
</feature>
<dbReference type="AlphaFoldDB" id="A0A0G0PYY5"/>
<accession>A0A0G0PYY5</accession>
<organism evidence="6 7">
    <name type="scientific">Candidatus Falkowbacteria bacterium GW2011_GWF2_39_8</name>
    <dbReference type="NCBI Taxonomy" id="1618642"/>
    <lineage>
        <taxon>Bacteria</taxon>
        <taxon>Candidatus Falkowiibacteriota</taxon>
    </lineage>
</organism>
<evidence type="ECO:0000256" key="2">
    <source>
        <dbReference type="ARBA" id="ARBA00022603"/>
    </source>
</evidence>
<dbReference type="GO" id="GO:0032259">
    <property type="term" value="P:methylation"/>
    <property type="evidence" value="ECO:0007669"/>
    <property type="project" value="UniProtKB-KW"/>
</dbReference>
<evidence type="ECO:0000256" key="3">
    <source>
        <dbReference type="ARBA" id="ARBA00022679"/>
    </source>
</evidence>
<dbReference type="SUPFAM" id="SSF53335">
    <property type="entry name" value="S-adenosyl-L-methionine-dependent methyltransferases"/>
    <property type="match status" value="1"/>
</dbReference>
<dbReference type="Gene3D" id="3.40.50.150">
    <property type="entry name" value="Vaccinia Virus protein VP39"/>
    <property type="match status" value="1"/>
</dbReference>
<proteinExistence type="inferred from homology"/>
<dbReference type="GO" id="GO:0008170">
    <property type="term" value="F:N-methyltransferase activity"/>
    <property type="evidence" value="ECO:0007669"/>
    <property type="project" value="InterPro"/>
</dbReference>
<keyword evidence="4" id="KW-0949">S-adenosyl-L-methionine</keyword>
<dbReference type="Pfam" id="PF01555">
    <property type="entry name" value="N6_N4_Mtase"/>
    <property type="match status" value="2"/>
</dbReference>
<dbReference type="InterPro" id="IPR029063">
    <property type="entry name" value="SAM-dependent_MTases_sf"/>
</dbReference>
<dbReference type="GO" id="GO:0003677">
    <property type="term" value="F:DNA binding"/>
    <property type="evidence" value="ECO:0007669"/>
    <property type="project" value="InterPro"/>
</dbReference>
<dbReference type="Proteomes" id="UP000034137">
    <property type="component" value="Unassembled WGS sequence"/>
</dbReference>
<evidence type="ECO:0000256" key="4">
    <source>
        <dbReference type="ARBA" id="ARBA00022691"/>
    </source>
</evidence>
<comment type="caution">
    <text evidence="6">The sequence shown here is derived from an EMBL/GenBank/DDBJ whole genome shotgun (WGS) entry which is preliminary data.</text>
</comment>
<dbReference type="InterPro" id="IPR002295">
    <property type="entry name" value="N4/N6-MTase_EcoPI_Mod-like"/>
</dbReference>
<evidence type="ECO:0000259" key="5">
    <source>
        <dbReference type="Pfam" id="PF01555"/>
    </source>
</evidence>
<protein>
    <submittedName>
        <fullName evidence="6">Methylase N-4/N-6 domain protein</fullName>
    </submittedName>
</protein>
<evidence type="ECO:0000313" key="6">
    <source>
        <dbReference type="EMBL" id="KKR33128.1"/>
    </source>
</evidence>
<evidence type="ECO:0000313" key="7">
    <source>
        <dbReference type="Proteomes" id="UP000034137"/>
    </source>
</evidence>
<dbReference type="EMBL" id="LBXO01000014">
    <property type="protein sequence ID" value="KKR33128.1"/>
    <property type="molecule type" value="Genomic_DNA"/>
</dbReference>
<feature type="domain" description="DNA methylase N-4/N-6" evidence="5">
    <location>
        <begin position="46"/>
        <end position="157"/>
    </location>
</feature>
<dbReference type="PROSITE" id="PS00092">
    <property type="entry name" value="N6_MTASE"/>
    <property type="match status" value="1"/>
</dbReference>